<dbReference type="GO" id="GO:0048476">
    <property type="term" value="C:Holliday junction resolvase complex"/>
    <property type="evidence" value="ECO:0007669"/>
    <property type="project" value="InterPro"/>
</dbReference>
<dbReference type="GO" id="GO:0006302">
    <property type="term" value="P:double-strand break repair"/>
    <property type="evidence" value="ECO:0007669"/>
    <property type="project" value="TreeGrafter"/>
</dbReference>
<dbReference type="Pfam" id="PF02732">
    <property type="entry name" value="ERCC4"/>
    <property type="match status" value="1"/>
</dbReference>
<evidence type="ECO:0000256" key="12">
    <source>
        <dbReference type="ARBA" id="ARBA00023242"/>
    </source>
</evidence>
<keyword evidence="17" id="KW-1185">Reference proteome</keyword>
<evidence type="ECO:0000259" key="15">
    <source>
        <dbReference type="SMART" id="SM00891"/>
    </source>
</evidence>
<keyword evidence="12" id="KW-0539">Nucleus</keyword>
<dbReference type="PANTHER" id="PTHR21077:SF5">
    <property type="entry name" value="CROSSOVER JUNCTION ENDONUCLEASE MMS4"/>
    <property type="match status" value="1"/>
</dbReference>
<feature type="compositionally biased region" description="Basic and acidic residues" evidence="14">
    <location>
        <begin position="117"/>
        <end position="126"/>
    </location>
</feature>
<keyword evidence="13" id="KW-0469">Meiosis</keyword>
<dbReference type="Proteomes" id="UP000824596">
    <property type="component" value="Unassembled WGS sequence"/>
</dbReference>
<evidence type="ECO:0000256" key="5">
    <source>
        <dbReference type="ARBA" id="ARBA00022723"/>
    </source>
</evidence>
<keyword evidence="9" id="KW-0460">Magnesium</keyword>
<dbReference type="GO" id="GO:0000712">
    <property type="term" value="P:resolution of meiotic recombination intermediates"/>
    <property type="evidence" value="ECO:0007669"/>
    <property type="project" value="TreeGrafter"/>
</dbReference>
<organism evidence="16 17">
    <name type="scientific">Hirsutella rhossiliensis</name>
    <dbReference type="NCBI Taxonomy" id="111463"/>
    <lineage>
        <taxon>Eukaryota</taxon>
        <taxon>Fungi</taxon>
        <taxon>Dikarya</taxon>
        <taxon>Ascomycota</taxon>
        <taxon>Pezizomycotina</taxon>
        <taxon>Sordariomycetes</taxon>
        <taxon>Hypocreomycetidae</taxon>
        <taxon>Hypocreales</taxon>
        <taxon>Ophiocordycipitaceae</taxon>
        <taxon>Hirsutella</taxon>
    </lineage>
</organism>
<feature type="domain" description="ERCC4" evidence="15">
    <location>
        <begin position="349"/>
        <end position="585"/>
    </location>
</feature>
<evidence type="ECO:0000256" key="4">
    <source>
        <dbReference type="ARBA" id="ARBA00022722"/>
    </source>
</evidence>
<name>A0A9P8SKA9_9HYPO</name>
<comment type="similarity">
    <text evidence="3">Belongs to the EME1/MMS4 family.</text>
</comment>
<feature type="region of interest" description="Disordered" evidence="14">
    <location>
        <begin position="144"/>
        <end position="164"/>
    </location>
</feature>
<dbReference type="Gene3D" id="3.40.50.10130">
    <property type="match status" value="1"/>
</dbReference>
<feature type="region of interest" description="Disordered" evidence="14">
    <location>
        <begin position="10"/>
        <end position="38"/>
    </location>
</feature>
<comment type="cofactor">
    <cofactor evidence="1">
        <name>Mg(2+)</name>
        <dbReference type="ChEBI" id="CHEBI:18420"/>
    </cofactor>
</comment>
<dbReference type="AlphaFoldDB" id="A0A9P8SKA9"/>
<keyword evidence="10" id="KW-0233">DNA recombination</keyword>
<dbReference type="GO" id="GO:0031297">
    <property type="term" value="P:replication fork processing"/>
    <property type="evidence" value="ECO:0007669"/>
    <property type="project" value="TreeGrafter"/>
</dbReference>
<keyword evidence="11" id="KW-0234">DNA repair</keyword>
<feature type="region of interest" description="Disordered" evidence="14">
    <location>
        <begin position="92"/>
        <end position="127"/>
    </location>
</feature>
<accession>A0A9P8SKA9</accession>
<evidence type="ECO:0000256" key="13">
    <source>
        <dbReference type="ARBA" id="ARBA00023254"/>
    </source>
</evidence>
<dbReference type="GO" id="GO:0008821">
    <property type="term" value="F:crossover junction DNA endonuclease activity"/>
    <property type="evidence" value="ECO:0007669"/>
    <property type="project" value="TreeGrafter"/>
</dbReference>
<evidence type="ECO:0000313" key="16">
    <source>
        <dbReference type="EMBL" id="KAH0966168.1"/>
    </source>
</evidence>
<evidence type="ECO:0000313" key="17">
    <source>
        <dbReference type="Proteomes" id="UP000824596"/>
    </source>
</evidence>
<dbReference type="FunFam" id="1.10.150.670:FF:000004">
    <property type="entry name" value="Crossover junction endonuclease EME1"/>
    <property type="match status" value="1"/>
</dbReference>
<dbReference type="GO" id="GO:0003677">
    <property type="term" value="F:DNA binding"/>
    <property type="evidence" value="ECO:0007669"/>
    <property type="project" value="InterPro"/>
</dbReference>
<dbReference type="Gene3D" id="1.10.150.670">
    <property type="entry name" value="Crossover junction endonuclease EME1, DNA-binding domain"/>
    <property type="match status" value="1"/>
</dbReference>
<evidence type="ECO:0000256" key="2">
    <source>
        <dbReference type="ARBA" id="ARBA00004123"/>
    </source>
</evidence>
<dbReference type="GO" id="GO:0031573">
    <property type="term" value="P:mitotic intra-S DNA damage checkpoint signaling"/>
    <property type="evidence" value="ECO:0007669"/>
    <property type="project" value="TreeGrafter"/>
</dbReference>
<dbReference type="GO" id="GO:0046872">
    <property type="term" value="F:metal ion binding"/>
    <property type="evidence" value="ECO:0007669"/>
    <property type="project" value="UniProtKB-KW"/>
</dbReference>
<protein>
    <submittedName>
        <fullName evidence="16">ERCC4 domain-containing protein</fullName>
    </submittedName>
</protein>
<dbReference type="InterPro" id="IPR006166">
    <property type="entry name" value="ERCC4_domain"/>
</dbReference>
<comment type="subcellular location">
    <subcellularLocation>
        <location evidence="2">Nucleus</location>
    </subcellularLocation>
</comment>
<comment type="caution">
    <text evidence="16">The sequence shown here is derived from an EMBL/GenBank/DDBJ whole genome shotgun (WGS) entry which is preliminary data.</text>
</comment>
<evidence type="ECO:0000256" key="14">
    <source>
        <dbReference type="SAM" id="MobiDB-lite"/>
    </source>
</evidence>
<evidence type="ECO:0000256" key="3">
    <source>
        <dbReference type="ARBA" id="ARBA00005313"/>
    </source>
</evidence>
<dbReference type="InterPro" id="IPR047521">
    <property type="entry name" value="XPF_nuclease_EME1_ascomycetes"/>
</dbReference>
<evidence type="ECO:0000256" key="1">
    <source>
        <dbReference type="ARBA" id="ARBA00001946"/>
    </source>
</evidence>
<dbReference type="PANTHER" id="PTHR21077">
    <property type="entry name" value="EME1 PROTEIN"/>
    <property type="match status" value="1"/>
</dbReference>
<keyword evidence="4" id="KW-0540">Nuclease</keyword>
<feature type="compositionally biased region" description="Basic and acidic residues" evidence="14">
    <location>
        <begin position="259"/>
        <end position="307"/>
    </location>
</feature>
<keyword evidence="5" id="KW-0479">Metal-binding</keyword>
<evidence type="ECO:0000256" key="6">
    <source>
        <dbReference type="ARBA" id="ARBA00022759"/>
    </source>
</evidence>
<keyword evidence="7" id="KW-0227">DNA damage</keyword>
<keyword evidence="6" id="KW-0255">Endonuclease</keyword>
<dbReference type="EMBL" id="JAIZPD010000002">
    <property type="protein sequence ID" value="KAH0966168.1"/>
    <property type="molecule type" value="Genomic_DNA"/>
</dbReference>
<reference evidence="16" key="1">
    <citation type="submission" date="2021-09" db="EMBL/GenBank/DDBJ databases">
        <title>A high-quality genome of the endoparasitic fungus Hirsutella rhossiliensis with a comparison of Hirsutella genomes reveals transposable elements contributing to genome size variation.</title>
        <authorList>
            <person name="Lin R."/>
            <person name="Jiao Y."/>
            <person name="Sun X."/>
            <person name="Ling J."/>
            <person name="Xie B."/>
            <person name="Cheng X."/>
        </authorList>
    </citation>
    <scope>NUCLEOTIDE SEQUENCE</scope>
    <source>
        <strain evidence="16">HR02</strain>
    </source>
</reference>
<dbReference type="GO" id="GO:0005634">
    <property type="term" value="C:nucleus"/>
    <property type="evidence" value="ECO:0007669"/>
    <property type="project" value="UniProtKB-SubCell"/>
</dbReference>
<keyword evidence="8" id="KW-0378">Hydrolase</keyword>
<dbReference type="GeneID" id="68350706"/>
<evidence type="ECO:0000256" key="9">
    <source>
        <dbReference type="ARBA" id="ARBA00022842"/>
    </source>
</evidence>
<gene>
    <name evidence="16" type="ORF">HRG_01577</name>
</gene>
<sequence>MSLNVIDLVSSSPSPLSHHLKRAAEASNSSHHAEPTAQALLSADSDLLSLSDQDFDELLFDLGESCRKRRRTSPASRPVTVAPSLASRPPLVLSRNAPLRPRAPDPIEVSSSMELASPKDRPHAASEDMVAAPSRVAAAYVDSDPFASSPDPARHKNSRMGPPVRRAVSLDPFVGSSSPMGVISLSPRRFPARKQVSSIADSSPAAQCLSELDHDQRHRAASTSSRLARRSKQPDVISIDSSSSDGTNDSDFPDIPIRSNRDPSRLDGKHTADQKQKRATESAAGKERKRYEREQAKEARAREKEHAAALAEANKLRTDKKVSTPEMIVNLASSLGFEHTEQVQTLLSELGVDHVTWESPVHGIVKWRRKVTCHFDLDLGRWEPIPPHIQEEKHVLAIFTAEEFVGSVLNNELEAHARKVREHFSGHQVIYILQGITPWMRKNRKVRNRQFASGVRVNQAPKPIQGRQRRRDATEYIPEDQVEDAMLRLQMGHGVFIHHTATSIETAKWVVTFTQYISTIPYRKQKDHATSSVGFCMESGQVRTGDGPKDTYVRMLQEIVRITAPIAYGVANEFASLSQLVRGLENGGPERLESVKKSANKDGQLSDRVIGQAVSRRLYKVFTGCDELSTDI</sequence>
<evidence type="ECO:0000256" key="7">
    <source>
        <dbReference type="ARBA" id="ARBA00022763"/>
    </source>
</evidence>
<dbReference type="RefSeq" id="XP_044723681.1">
    <property type="nucleotide sequence ID" value="XM_044860048.1"/>
</dbReference>
<dbReference type="SMART" id="SM00891">
    <property type="entry name" value="ERCC4"/>
    <property type="match status" value="1"/>
</dbReference>
<evidence type="ECO:0000256" key="10">
    <source>
        <dbReference type="ARBA" id="ARBA00023172"/>
    </source>
</evidence>
<dbReference type="CDD" id="cd20085">
    <property type="entry name" value="XPF_nuclease_Mms4"/>
    <property type="match status" value="1"/>
</dbReference>
<evidence type="ECO:0000256" key="8">
    <source>
        <dbReference type="ARBA" id="ARBA00022801"/>
    </source>
</evidence>
<feature type="region of interest" description="Disordered" evidence="14">
    <location>
        <begin position="212"/>
        <end position="309"/>
    </location>
</feature>
<dbReference type="OrthoDB" id="343092at2759"/>
<dbReference type="InterPro" id="IPR042530">
    <property type="entry name" value="EME1/EME2_C"/>
</dbReference>
<proteinExistence type="inferred from homology"/>
<evidence type="ECO:0000256" key="11">
    <source>
        <dbReference type="ARBA" id="ARBA00023204"/>
    </source>
</evidence>
<dbReference type="InterPro" id="IPR033310">
    <property type="entry name" value="Mms4/EME1/EME2"/>
</dbReference>
<feature type="compositionally biased region" description="Low complexity" evidence="14">
    <location>
        <begin position="235"/>
        <end position="250"/>
    </location>
</feature>